<accession>A0A0C2WYS4</accession>
<keyword evidence="3" id="KW-1185">Reference proteome</keyword>
<dbReference type="InParanoid" id="A0A0C2WYS4"/>
<dbReference type="Proteomes" id="UP000054549">
    <property type="component" value="Unassembled WGS sequence"/>
</dbReference>
<organism evidence="2 3">
    <name type="scientific">Amanita muscaria (strain Koide BX008)</name>
    <dbReference type="NCBI Taxonomy" id="946122"/>
    <lineage>
        <taxon>Eukaryota</taxon>
        <taxon>Fungi</taxon>
        <taxon>Dikarya</taxon>
        <taxon>Basidiomycota</taxon>
        <taxon>Agaricomycotina</taxon>
        <taxon>Agaricomycetes</taxon>
        <taxon>Agaricomycetidae</taxon>
        <taxon>Agaricales</taxon>
        <taxon>Pluteineae</taxon>
        <taxon>Amanitaceae</taxon>
        <taxon>Amanita</taxon>
    </lineage>
</organism>
<evidence type="ECO:0000256" key="1">
    <source>
        <dbReference type="SAM" id="MobiDB-lite"/>
    </source>
</evidence>
<dbReference type="Gene3D" id="3.30.160.60">
    <property type="entry name" value="Classic Zinc Finger"/>
    <property type="match status" value="1"/>
</dbReference>
<gene>
    <name evidence="2" type="ORF">M378DRAFT_853973</name>
</gene>
<evidence type="ECO:0000313" key="3">
    <source>
        <dbReference type="Proteomes" id="UP000054549"/>
    </source>
</evidence>
<proteinExistence type="predicted"/>
<dbReference type="HOGENOM" id="CLU_1824828_0_0_1"/>
<feature type="region of interest" description="Disordered" evidence="1">
    <location>
        <begin position="52"/>
        <end position="74"/>
    </location>
</feature>
<evidence type="ECO:0008006" key="4">
    <source>
        <dbReference type="Google" id="ProtNLM"/>
    </source>
</evidence>
<reference evidence="2 3" key="1">
    <citation type="submission" date="2014-04" db="EMBL/GenBank/DDBJ databases">
        <title>Evolutionary Origins and Diversification of the Mycorrhizal Mutualists.</title>
        <authorList>
            <consortium name="DOE Joint Genome Institute"/>
            <consortium name="Mycorrhizal Genomics Consortium"/>
            <person name="Kohler A."/>
            <person name="Kuo A."/>
            <person name="Nagy L.G."/>
            <person name="Floudas D."/>
            <person name="Copeland A."/>
            <person name="Barry K.W."/>
            <person name="Cichocki N."/>
            <person name="Veneault-Fourrey C."/>
            <person name="LaButti K."/>
            <person name="Lindquist E.A."/>
            <person name="Lipzen A."/>
            <person name="Lundell T."/>
            <person name="Morin E."/>
            <person name="Murat C."/>
            <person name="Riley R."/>
            <person name="Ohm R."/>
            <person name="Sun H."/>
            <person name="Tunlid A."/>
            <person name="Henrissat B."/>
            <person name="Grigoriev I.V."/>
            <person name="Hibbett D.S."/>
            <person name="Martin F."/>
        </authorList>
    </citation>
    <scope>NUCLEOTIDE SEQUENCE [LARGE SCALE GENOMIC DNA]</scope>
    <source>
        <strain evidence="2 3">Koide BX008</strain>
    </source>
</reference>
<dbReference type="AlphaFoldDB" id="A0A0C2WYS4"/>
<protein>
    <recommendedName>
        <fullName evidence="4">C2H2-type domain-containing protein</fullName>
    </recommendedName>
</protein>
<sequence>MSSSINGQEFEAAGSSVLSLSSSIAFPSSVSSAWTPSDSDLVEIYNQMTTNESESMDFDESNATQGRPSFWIVDSGTRGKHYQCECGRITKNKGDMRRHRQSLKHSGRSHNCPCGGTYTRKDSLKRHAQACSYAAGNLNNA</sequence>
<evidence type="ECO:0000313" key="2">
    <source>
        <dbReference type="EMBL" id="KIL61533.1"/>
    </source>
</evidence>
<dbReference type="EMBL" id="KN818283">
    <property type="protein sequence ID" value="KIL61533.1"/>
    <property type="molecule type" value="Genomic_DNA"/>
</dbReference>
<name>A0A0C2WYS4_AMAMK</name>
<dbReference type="OrthoDB" id="3176823at2759"/>